<comment type="similarity">
    <text evidence="1">Belongs to the peptidase C40 family.</text>
</comment>
<evidence type="ECO:0000313" key="8">
    <source>
        <dbReference type="Proteomes" id="UP000002892"/>
    </source>
</evidence>
<dbReference type="Gene3D" id="3.90.1720.10">
    <property type="entry name" value="endopeptidase domain like (from Nostoc punctiforme)"/>
    <property type="match status" value="1"/>
</dbReference>
<dbReference type="eggNOG" id="COG0791">
    <property type="taxonomic scope" value="Bacteria"/>
</dbReference>
<dbReference type="PROSITE" id="PS51935">
    <property type="entry name" value="NLPC_P60"/>
    <property type="match status" value="1"/>
</dbReference>
<dbReference type="SUPFAM" id="SSF54001">
    <property type="entry name" value="Cysteine proteinases"/>
    <property type="match status" value="1"/>
</dbReference>
<keyword evidence="3 7" id="KW-0378">Hydrolase</keyword>
<dbReference type="MEROPS" id="C40.006"/>
<feature type="compositionally biased region" description="Low complexity" evidence="5">
    <location>
        <begin position="71"/>
        <end position="92"/>
    </location>
</feature>
<protein>
    <submittedName>
        <fullName evidence="7">Cell wall-associated hydrolase, invasion-associated protein</fullName>
    </submittedName>
</protein>
<evidence type="ECO:0000256" key="4">
    <source>
        <dbReference type="ARBA" id="ARBA00022807"/>
    </source>
</evidence>
<evidence type="ECO:0000313" key="7">
    <source>
        <dbReference type="EMBL" id="AFM41178.1"/>
    </source>
</evidence>
<dbReference type="AlphaFoldDB" id="I4D5V4"/>
<dbReference type="InterPro" id="IPR038765">
    <property type="entry name" value="Papain-like_cys_pep_sf"/>
</dbReference>
<dbReference type="Pfam" id="PF00877">
    <property type="entry name" value="NLPC_P60"/>
    <property type="match status" value="1"/>
</dbReference>
<dbReference type="STRING" id="646529.Desaci_2219"/>
<feature type="compositionally biased region" description="Polar residues" evidence="5">
    <location>
        <begin position="99"/>
        <end position="109"/>
    </location>
</feature>
<dbReference type="KEGG" id="dai:Desaci_2219"/>
<feature type="region of interest" description="Disordered" evidence="5">
    <location>
        <begin position="50"/>
        <end position="117"/>
    </location>
</feature>
<dbReference type="EMBL" id="CP003639">
    <property type="protein sequence ID" value="AFM41178.1"/>
    <property type="molecule type" value="Genomic_DNA"/>
</dbReference>
<feature type="compositionally biased region" description="Polar residues" evidence="5">
    <location>
        <begin position="50"/>
        <end position="70"/>
    </location>
</feature>
<dbReference type="Proteomes" id="UP000002892">
    <property type="component" value="Chromosome"/>
</dbReference>
<organism evidence="7 8">
    <name type="scientific">Desulfosporosinus acidiphilus (strain DSM 22704 / JCM 16185 / SJ4)</name>
    <dbReference type="NCBI Taxonomy" id="646529"/>
    <lineage>
        <taxon>Bacteria</taxon>
        <taxon>Bacillati</taxon>
        <taxon>Bacillota</taxon>
        <taxon>Clostridia</taxon>
        <taxon>Eubacteriales</taxon>
        <taxon>Desulfitobacteriaceae</taxon>
        <taxon>Desulfosporosinus</taxon>
    </lineage>
</organism>
<sequence>MKRILSSKFLVPVISSILLISFITIAPTPISKDQVVEAYIAPQLAPKITSQESLEKANPTSIPTPQTPEKNPNMSSESGSNSSSVPTSSKPASVPPQPSRSSNFVTTGSAPRKSSGTTATSSLASAIIATGKNYIGVKYVYGGTSPSGFDCSGYVQYVFAQHGISLPRVSRDQYHAGSPVAYSQLEPGDLVFFSLAHDGIVDHEGIYIGNNQFLNAASSKGVTIYTLGPYWKSAYVGARRVC</sequence>
<dbReference type="InterPro" id="IPR000064">
    <property type="entry name" value="NLP_P60_dom"/>
</dbReference>
<evidence type="ECO:0000256" key="3">
    <source>
        <dbReference type="ARBA" id="ARBA00022801"/>
    </source>
</evidence>
<feature type="domain" description="NlpC/P60" evidence="6">
    <location>
        <begin position="121"/>
        <end position="242"/>
    </location>
</feature>
<name>I4D5V4_DESAJ</name>
<gene>
    <name evidence="7" type="ordered locus">Desaci_2219</name>
</gene>
<dbReference type="InterPro" id="IPR051202">
    <property type="entry name" value="Peptidase_C40"/>
</dbReference>
<evidence type="ECO:0000256" key="1">
    <source>
        <dbReference type="ARBA" id="ARBA00007074"/>
    </source>
</evidence>
<dbReference type="GO" id="GO:0008234">
    <property type="term" value="F:cysteine-type peptidase activity"/>
    <property type="evidence" value="ECO:0007669"/>
    <property type="project" value="UniProtKB-KW"/>
</dbReference>
<keyword evidence="2" id="KW-0645">Protease</keyword>
<dbReference type="PANTHER" id="PTHR47053:SF1">
    <property type="entry name" value="MUREIN DD-ENDOPEPTIDASE MEPH-RELATED"/>
    <property type="match status" value="1"/>
</dbReference>
<dbReference type="GO" id="GO:0006508">
    <property type="term" value="P:proteolysis"/>
    <property type="evidence" value="ECO:0007669"/>
    <property type="project" value="UniProtKB-KW"/>
</dbReference>
<keyword evidence="8" id="KW-1185">Reference proteome</keyword>
<accession>I4D5V4</accession>
<keyword evidence="4" id="KW-0788">Thiol protease</keyword>
<dbReference type="HOGENOM" id="CLU_016043_1_6_9"/>
<evidence type="ECO:0000256" key="5">
    <source>
        <dbReference type="SAM" id="MobiDB-lite"/>
    </source>
</evidence>
<evidence type="ECO:0000256" key="2">
    <source>
        <dbReference type="ARBA" id="ARBA00022670"/>
    </source>
</evidence>
<dbReference type="PANTHER" id="PTHR47053">
    <property type="entry name" value="MUREIN DD-ENDOPEPTIDASE MEPH-RELATED"/>
    <property type="match status" value="1"/>
</dbReference>
<reference evidence="7 8" key="1">
    <citation type="journal article" date="2012" name="J. Bacteriol.">
        <title>Complete genome sequences of Desulfosporosinus orientis DSM765T, Desulfosporosinus youngiae DSM17734T, Desulfosporosinus meridiei DSM13257T, and Desulfosporosinus acidiphilus DSM22704T.</title>
        <authorList>
            <person name="Pester M."/>
            <person name="Brambilla E."/>
            <person name="Alazard D."/>
            <person name="Rattei T."/>
            <person name="Weinmaier T."/>
            <person name="Han J."/>
            <person name="Lucas S."/>
            <person name="Lapidus A."/>
            <person name="Cheng J.F."/>
            <person name="Goodwin L."/>
            <person name="Pitluck S."/>
            <person name="Peters L."/>
            <person name="Ovchinnikova G."/>
            <person name="Teshima H."/>
            <person name="Detter J.C."/>
            <person name="Han C.S."/>
            <person name="Tapia R."/>
            <person name="Land M.L."/>
            <person name="Hauser L."/>
            <person name="Kyrpides N.C."/>
            <person name="Ivanova N.N."/>
            <person name="Pagani I."/>
            <person name="Huntmann M."/>
            <person name="Wei C.L."/>
            <person name="Davenport K.W."/>
            <person name="Daligault H."/>
            <person name="Chain P.S."/>
            <person name="Chen A."/>
            <person name="Mavromatis K."/>
            <person name="Markowitz V."/>
            <person name="Szeto E."/>
            <person name="Mikhailova N."/>
            <person name="Pati A."/>
            <person name="Wagner M."/>
            <person name="Woyke T."/>
            <person name="Ollivier B."/>
            <person name="Klenk H.P."/>
            <person name="Spring S."/>
            <person name="Loy A."/>
        </authorList>
    </citation>
    <scope>NUCLEOTIDE SEQUENCE [LARGE SCALE GENOMIC DNA]</scope>
    <source>
        <strain evidence="8">DSM 22704 / JCM 16185 / SJ4</strain>
    </source>
</reference>
<dbReference type="OrthoDB" id="9808890at2"/>
<proteinExistence type="inferred from homology"/>
<evidence type="ECO:0000259" key="6">
    <source>
        <dbReference type="PROSITE" id="PS51935"/>
    </source>
</evidence>